<evidence type="ECO:0000313" key="11">
    <source>
        <dbReference type="Proteomes" id="UP001628179"/>
    </source>
</evidence>
<evidence type="ECO:0000256" key="1">
    <source>
        <dbReference type="ARBA" id="ARBA00000966"/>
    </source>
</evidence>
<evidence type="ECO:0000256" key="3">
    <source>
        <dbReference type="ARBA" id="ARBA00012601"/>
    </source>
</evidence>
<feature type="domain" description="CBM1" evidence="9">
    <location>
        <begin position="16"/>
        <end position="52"/>
    </location>
</feature>
<dbReference type="Proteomes" id="UP001628179">
    <property type="component" value="Unassembled WGS sequence"/>
</dbReference>
<keyword evidence="6 7" id="KW-0326">Glycosidase</keyword>
<dbReference type="PROSITE" id="PS51257">
    <property type="entry name" value="PROKAR_LIPOPROTEIN"/>
    <property type="match status" value="1"/>
</dbReference>
<accession>A0ABQ0FYY8</accession>
<feature type="signal peptide" evidence="8">
    <location>
        <begin position="1"/>
        <end position="16"/>
    </location>
</feature>
<dbReference type="EC" id="3.2.1.4" evidence="3"/>
<evidence type="ECO:0000313" key="10">
    <source>
        <dbReference type="EMBL" id="GAB1310721.1"/>
    </source>
</evidence>
<reference evidence="10 11" key="1">
    <citation type="submission" date="2024-09" db="EMBL/GenBank/DDBJ databases">
        <title>Itraconazole resistance in Madurella fahalii resulting from another homologue of gene encoding cytochrome P450 14-alpha sterol demethylase (CYP51).</title>
        <authorList>
            <person name="Yoshioka I."/>
            <person name="Fahal A.H."/>
            <person name="Kaneko S."/>
            <person name="Yaguchi T."/>
        </authorList>
    </citation>
    <scope>NUCLEOTIDE SEQUENCE [LARGE SCALE GENOMIC DNA]</scope>
    <source>
        <strain evidence="10 11">IFM 68171</strain>
    </source>
</reference>
<evidence type="ECO:0000256" key="7">
    <source>
        <dbReference type="RuleBase" id="RU361153"/>
    </source>
</evidence>
<dbReference type="Pfam" id="PF00150">
    <property type="entry name" value="Cellulase"/>
    <property type="match status" value="1"/>
</dbReference>
<evidence type="ECO:0000256" key="6">
    <source>
        <dbReference type="ARBA" id="ARBA00023295"/>
    </source>
</evidence>
<name>A0ABQ0FYY8_9PEZI</name>
<dbReference type="PROSITE" id="PS00562">
    <property type="entry name" value="CBM1_1"/>
    <property type="match status" value="1"/>
</dbReference>
<dbReference type="SUPFAM" id="SSF57180">
    <property type="entry name" value="Cellulose-binding domain"/>
    <property type="match status" value="1"/>
</dbReference>
<evidence type="ECO:0000256" key="8">
    <source>
        <dbReference type="SAM" id="SignalP"/>
    </source>
</evidence>
<feature type="chain" id="PRO_5045040830" description="cellulase" evidence="8">
    <location>
        <begin position="17"/>
        <end position="387"/>
    </location>
</feature>
<dbReference type="SMART" id="SM00236">
    <property type="entry name" value="fCBD"/>
    <property type="match status" value="1"/>
</dbReference>
<dbReference type="EMBL" id="BAAFSV010000001">
    <property type="protein sequence ID" value="GAB1310721.1"/>
    <property type="molecule type" value="Genomic_DNA"/>
</dbReference>
<dbReference type="InterPro" id="IPR000254">
    <property type="entry name" value="CBD"/>
</dbReference>
<dbReference type="InterPro" id="IPR035971">
    <property type="entry name" value="CBD_sf"/>
</dbReference>
<keyword evidence="4 8" id="KW-0732">Signal</keyword>
<dbReference type="GeneID" id="98171676"/>
<protein>
    <recommendedName>
        <fullName evidence="3">cellulase</fullName>
        <ecNumber evidence="3">3.2.1.4</ecNumber>
    </recommendedName>
</protein>
<dbReference type="SUPFAM" id="SSF51445">
    <property type="entry name" value="(Trans)glycosidases"/>
    <property type="match status" value="1"/>
</dbReference>
<dbReference type="PANTHER" id="PTHR34142:SF1">
    <property type="entry name" value="GLYCOSIDE HYDROLASE FAMILY 5 DOMAIN-CONTAINING PROTEIN"/>
    <property type="match status" value="1"/>
</dbReference>
<organism evidence="10 11">
    <name type="scientific">Madurella fahalii</name>
    <dbReference type="NCBI Taxonomy" id="1157608"/>
    <lineage>
        <taxon>Eukaryota</taxon>
        <taxon>Fungi</taxon>
        <taxon>Dikarya</taxon>
        <taxon>Ascomycota</taxon>
        <taxon>Pezizomycotina</taxon>
        <taxon>Sordariomycetes</taxon>
        <taxon>Sordariomycetidae</taxon>
        <taxon>Sordariales</taxon>
        <taxon>Sordariales incertae sedis</taxon>
        <taxon>Madurella</taxon>
    </lineage>
</organism>
<proteinExistence type="inferred from homology"/>
<dbReference type="InterPro" id="IPR001547">
    <property type="entry name" value="Glyco_hydro_5"/>
</dbReference>
<dbReference type="RefSeq" id="XP_070912454.1">
    <property type="nucleotide sequence ID" value="XM_071056353.1"/>
</dbReference>
<comment type="caution">
    <text evidence="10">The sequence shown here is derived from an EMBL/GenBank/DDBJ whole genome shotgun (WGS) entry which is preliminary data.</text>
</comment>
<dbReference type="Pfam" id="PF00734">
    <property type="entry name" value="CBM_1"/>
    <property type="match status" value="1"/>
</dbReference>
<evidence type="ECO:0000259" key="9">
    <source>
        <dbReference type="PROSITE" id="PS51164"/>
    </source>
</evidence>
<sequence>MKSSVLAGVLATGAVAQNGPWQQCGGVNFQGSTACVSGYTCVYVNDWYSQCQPGAASPTTIVTSTTRSVPSSTASSSPGTGSGKFKWFGVNQSGAEFGKGIFPGRWGTEFIFPDNGAIQALVGQGYNTFRVAFSMERLVPNTLTSSFDAGYLKNLTDSVNYITNAGAWVVLDPHNFGRYYDKVITDTAAFRTFWTNVGRHFAANARVIFDTNNEYHTMDQALVLSLNQAAIDGVRAAGATSQYIWVEGNSWTGAWTWNTTNDNLKALADPQDRLVYQMHQYLDSDGSGTSDTCVSAQIGVQRVVGATAWLRANGKMGVLGEFAGGANGVCQAAVTGLLDHLQANSDVWAGALWWAGGPWWGDYIFSFEPPSGTGYTNYNSILRRYAP</sequence>
<dbReference type="PANTHER" id="PTHR34142">
    <property type="entry name" value="ENDO-BETA-1,4-GLUCANASE A"/>
    <property type="match status" value="1"/>
</dbReference>
<comment type="similarity">
    <text evidence="2 7">Belongs to the glycosyl hydrolase 5 (cellulase A) family.</text>
</comment>
<comment type="catalytic activity">
    <reaction evidence="1">
        <text>Endohydrolysis of (1-&gt;4)-beta-D-glucosidic linkages in cellulose, lichenin and cereal beta-D-glucans.</text>
        <dbReference type="EC" id="3.2.1.4"/>
    </reaction>
</comment>
<keyword evidence="5 7" id="KW-0378">Hydrolase</keyword>
<evidence type="ECO:0000256" key="4">
    <source>
        <dbReference type="ARBA" id="ARBA00022729"/>
    </source>
</evidence>
<dbReference type="Gene3D" id="3.20.20.80">
    <property type="entry name" value="Glycosidases"/>
    <property type="match status" value="1"/>
</dbReference>
<dbReference type="PROSITE" id="PS51164">
    <property type="entry name" value="CBM1_2"/>
    <property type="match status" value="1"/>
</dbReference>
<evidence type="ECO:0000256" key="2">
    <source>
        <dbReference type="ARBA" id="ARBA00005641"/>
    </source>
</evidence>
<dbReference type="InterPro" id="IPR017853">
    <property type="entry name" value="GH"/>
</dbReference>
<keyword evidence="11" id="KW-1185">Reference proteome</keyword>
<gene>
    <name evidence="10" type="primary">GH51</name>
    <name evidence="10" type="ORF">MFIFM68171_00931</name>
</gene>
<evidence type="ECO:0000256" key="5">
    <source>
        <dbReference type="ARBA" id="ARBA00022801"/>
    </source>
</evidence>